<evidence type="ECO:0000313" key="1">
    <source>
        <dbReference type="EMBL" id="MDH1177987.1"/>
    </source>
</evidence>
<dbReference type="InterPro" id="IPR014710">
    <property type="entry name" value="RmlC-like_jellyroll"/>
</dbReference>
<protein>
    <submittedName>
        <fullName evidence="1">HutD family protein</fullName>
    </submittedName>
</protein>
<gene>
    <name evidence="1" type="ORF">N5C72_07870</name>
</gene>
<name>A0ABD4YRB9_9BURK</name>
<dbReference type="Pfam" id="PF05962">
    <property type="entry name" value="HutD"/>
    <property type="match status" value="1"/>
</dbReference>
<dbReference type="InterPro" id="IPR010282">
    <property type="entry name" value="Uncharacterised_HutD/Ves"/>
</dbReference>
<dbReference type="Gene3D" id="2.60.120.10">
    <property type="entry name" value="Jelly Rolls"/>
    <property type="match status" value="1"/>
</dbReference>
<proteinExistence type="predicted"/>
<evidence type="ECO:0000313" key="2">
    <source>
        <dbReference type="Proteomes" id="UP001158644"/>
    </source>
</evidence>
<dbReference type="PANTHER" id="PTHR37943:SF1">
    <property type="entry name" value="PROTEIN VES"/>
    <property type="match status" value="1"/>
</dbReference>
<accession>A0ABD4YRB9</accession>
<dbReference type="InterPro" id="IPR011051">
    <property type="entry name" value="RmlC_Cupin_sf"/>
</dbReference>
<reference evidence="1 2" key="1">
    <citation type="submission" date="2022-09" db="EMBL/GenBank/DDBJ databases">
        <title>Intensive care unit water sources are persistently colonized with multi-drug resistant bacteria and are the site of extensive horizontal gene transfer of antibiotic resistance genes.</title>
        <authorList>
            <person name="Diorio-Toth L."/>
        </authorList>
    </citation>
    <scope>NUCLEOTIDE SEQUENCE [LARGE SCALE GENOMIC DNA]</scope>
    <source>
        <strain evidence="1 2">GD03967</strain>
    </source>
</reference>
<sequence length="209" mass="21383">MARCPDLAAPQRASWLALPPEPWKNGGGVTRTLAADPDGRWRVSIADIERDGPYSRFPGYDRVSVVLSGEGVTLQGEEALVALRPREPAPFGGDDGLQSTLIGGPVRVLNLFVRRGEAVASVTCAGVAAGRCDVGGLPGTLAGRTVTQLIVAAQAGRAGGQGGFPGELESGEYLLWRDVPAPDAHPLPASPAAGFAVILTIAVSAASPG</sequence>
<comment type="caution">
    <text evidence="1">The sequence shown here is derived from an EMBL/GenBank/DDBJ whole genome shotgun (WGS) entry which is preliminary data.</text>
</comment>
<dbReference type="PANTHER" id="PTHR37943">
    <property type="entry name" value="PROTEIN VES"/>
    <property type="match status" value="1"/>
</dbReference>
<dbReference type="Proteomes" id="UP001158644">
    <property type="component" value="Unassembled WGS sequence"/>
</dbReference>
<dbReference type="CDD" id="cd20293">
    <property type="entry name" value="cupin_HutD_N"/>
    <property type="match status" value="1"/>
</dbReference>
<organism evidence="1 2">
    <name type="scientific">Achromobacter mucicolens</name>
    <dbReference type="NCBI Taxonomy" id="1389922"/>
    <lineage>
        <taxon>Bacteria</taxon>
        <taxon>Pseudomonadati</taxon>
        <taxon>Pseudomonadota</taxon>
        <taxon>Betaproteobacteria</taxon>
        <taxon>Burkholderiales</taxon>
        <taxon>Alcaligenaceae</taxon>
        <taxon>Achromobacter</taxon>
    </lineage>
</organism>
<dbReference type="RefSeq" id="WP_279990380.1">
    <property type="nucleotide sequence ID" value="NZ_JAOBZK010000007.1"/>
</dbReference>
<dbReference type="EMBL" id="JAOBZK010000007">
    <property type="protein sequence ID" value="MDH1177987.1"/>
    <property type="molecule type" value="Genomic_DNA"/>
</dbReference>
<dbReference type="AlphaFoldDB" id="A0ABD4YRB9"/>
<dbReference type="SUPFAM" id="SSF51182">
    <property type="entry name" value="RmlC-like cupins"/>
    <property type="match status" value="1"/>
</dbReference>